<evidence type="ECO:0008006" key="4">
    <source>
        <dbReference type="Google" id="ProtNLM"/>
    </source>
</evidence>
<organism evidence="2 3">
    <name type="scientific">Modicisalibacter ilicicola DSM 19980</name>
    <dbReference type="NCBI Taxonomy" id="1121942"/>
    <lineage>
        <taxon>Bacteria</taxon>
        <taxon>Pseudomonadati</taxon>
        <taxon>Pseudomonadota</taxon>
        <taxon>Gammaproteobacteria</taxon>
        <taxon>Oceanospirillales</taxon>
        <taxon>Halomonadaceae</taxon>
        <taxon>Modicisalibacter</taxon>
    </lineage>
</organism>
<dbReference type="Gene3D" id="3.40.1260.10">
    <property type="entry name" value="DsrEFH-like"/>
    <property type="match status" value="1"/>
</dbReference>
<evidence type="ECO:0000256" key="1">
    <source>
        <dbReference type="SAM" id="SignalP"/>
    </source>
</evidence>
<protein>
    <recommendedName>
        <fullName evidence="4">DsrE/DsrF-like family protein</fullName>
    </recommendedName>
</protein>
<sequence>MTPSRHTRLFLPLATLVLGLGALATSHASPEASAQQGAAEKAMVIVTSDSLQTQGMAMVLSRTMQQQGTELNILLCDQAGDLAIADYQSESALAPKDMKPEGLLQMILDDGAKVAVCALYLPNSDYQEDDLREGVSAAQPGPMAEMMRDPDTKVFHF</sequence>
<keyword evidence="1" id="KW-0732">Signal</keyword>
<evidence type="ECO:0000313" key="3">
    <source>
        <dbReference type="Proteomes" id="UP000184346"/>
    </source>
</evidence>
<name>A0A1M4SJ47_9GAMM</name>
<feature type="chain" id="PRO_5012206051" description="DsrE/DsrF-like family protein" evidence="1">
    <location>
        <begin position="29"/>
        <end position="157"/>
    </location>
</feature>
<dbReference type="EMBL" id="FQUJ01000002">
    <property type="protein sequence ID" value="SHE32263.1"/>
    <property type="molecule type" value="Genomic_DNA"/>
</dbReference>
<accession>A0A1M4SJ47</accession>
<dbReference type="InterPro" id="IPR027396">
    <property type="entry name" value="DsrEFH-like"/>
</dbReference>
<reference evidence="2 3" key="1">
    <citation type="submission" date="2016-11" db="EMBL/GenBank/DDBJ databases">
        <authorList>
            <person name="Jaros S."/>
            <person name="Januszkiewicz K."/>
            <person name="Wedrychowicz H."/>
        </authorList>
    </citation>
    <scope>NUCLEOTIDE SEQUENCE [LARGE SCALE GENOMIC DNA]</scope>
    <source>
        <strain evidence="2 3">DSM 19980</strain>
    </source>
</reference>
<dbReference type="AlphaFoldDB" id="A0A1M4SJ47"/>
<dbReference type="STRING" id="1121942.SAMN02745148_00134"/>
<keyword evidence="3" id="KW-1185">Reference proteome</keyword>
<feature type="signal peptide" evidence="1">
    <location>
        <begin position="1"/>
        <end position="28"/>
    </location>
</feature>
<evidence type="ECO:0000313" key="2">
    <source>
        <dbReference type="EMBL" id="SHE32263.1"/>
    </source>
</evidence>
<dbReference type="RefSeq" id="WP_072818662.1">
    <property type="nucleotide sequence ID" value="NZ_FQUJ01000002.1"/>
</dbReference>
<dbReference type="SUPFAM" id="SSF75169">
    <property type="entry name" value="DsrEFH-like"/>
    <property type="match status" value="1"/>
</dbReference>
<dbReference type="Proteomes" id="UP000184346">
    <property type="component" value="Unassembled WGS sequence"/>
</dbReference>
<gene>
    <name evidence="2" type="ORF">SAMN02745148_00134</name>
</gene>
<proteinExistence type="predicted"/>